<dbReference type="InterPro" id="IPR012336">
    <property type="entry name" value="Thioredoxin-like_fold"/>
</dbReference>
<dbReference type="SUPFAM" id="SSF52833">
    <property type="entry name" value="Thioredoxin-like"/>
    <property type="match status" value="1"/>
</dbReference>
<evidence type="ECO:0000256" key="6">
    <source>
        <dbReference type="SAM" id="MobiDB-lite"/>
    </source>
</evidence>
<feature type="domain" description="Thioredoxin-like fold" evidence="7">
    <location>
        <begin position="54"/>
        <end position="205"/>
    </location>
</feature>
<dbReference type="InterPro" id="IPR036249">
    <property type="entry name" value="Thioredoxin-like_sf"/>
</dbReference>
<dbReference type="Gene3D" id="3.40.30.10">
    <property type="entry name" value="Glutaredoxin"/>
    <property type="match status" value="1"/>
</dbReference>
<dbReference type="Proteomes" id="UP000730482">
    <property type="component" value="Unassembled WGS sequence"/>
</dbReference>
<feature type="compositionally biased region" description="Gly residues" evidence="6">
    <location>
        <begin position="26"/>
        <end position="41"/>
    </location>
</feature>
<dbReference type="PANTHER" id="PTHR13887">
    <property type="entry name" value="GLUTATHIONE S-TRANSFERASE KAPPA"/>
    <property type="match status" value="1"/>
</dbReference>
<reference evidence="8 9" key="1">
    <citation type="submission" date="2020-02" db="EMBL/GenBank/DDBJ databases">
        <title>Acidophilic actinobacteria isolated from forest soil.</title>
        <authorList>
            <person name="Golinska P."/>
        </authorList>
    </citation>
    <scope>NUCLEOTIDE SEQUENCE [LARGE SCALE GENOMIC DNA]</scope>
    <source>
        <strain evidence="8 9">NL8</strain>
    </source>
</reference>
<evidence type="ECO:0000259" key="7">
    <source>
        <dbReference type="Pfam" id="PF13462"/>
    </source>
</evidence>
<feature type="region of interest" description="Disordered" evidence="6">
    <location>
        <begin position="1"/>
        <end position="45"/>
    </location>
</feature>
<keyword evidence="4" id="KW-1015">Disulfide bond</keyword>
<evidence type="ECO:0000256" key="3">
    <source>
        <dbReference type="ARBA" id="ARBA00023002"/>
    </source>
</evidence>
<dbReference type="EMBL" id="JAAFYZ010000070">
    <property type="protein sequence ID" value="MBS2549364.1"/>
    <property type="molecule type" value="Genomic_DNA"/>
</dbReference>
<proteinExistence type="inferred from homology"/>
<sequence length="223" mass="22060">MTATGSAGAHSAATGSAPATSPSSGSGSGSGSAPPSGGGQLPGEDATVVVGVGKVKVTIYEDYRCPPCKAVHDQLQPVISAKLGSGGIQVEYHAVDVVDHTAGGTGSLAAANAVSCAFQAAKFQPYREALFAAQPDEVTDAFAQPDKLISIAKTIPGLDSPAFESCVISKPFAGSIESTYAAQFASNKITGVPAVFINGAQWSVPSSGDLATAFTQALAAAGA</sequence>
<keyword evidence="9" id="KW-1185">Reference proteome</keyword>
<dbReference type="RefSeq" id="WP_212010925.1">
    <property type="nucleotide sequence ID" value="NZ_JAAFYZ010000070.1"/>
</dbReference>
<feature type="compositionally biased region" description="Low complexity" evidence="6">
    <location>
        <begin position="1"/>
        <end position="25"/>
    </location>
</feature>
<evidence type="ECO:0000256" key="1">
    <source>
        <dbReference type="ARBA" id="ARBA00005791"/>
    </source>
</evidence>
<evidence type="ECO:0000256" key="2">
    <source>
        <dbReference type="ARBA" id="ARBA00022729"/>
    </source>
</evidence>
<dbReference type="Pfam" id="PF13462">
    <property type="entry name" value="Thioredoxin_4"/>
    <property type="match status" value="1"/>
</dbReference>
<comment type="caution">
    <text evidence="8">The sequence shown here is derived from an EMBL/GenBank/DDBJ whole genome shotgun (WGS) entry which is preliminary data.</text>
</comment>
<gene>
    <name evidence="8" type="ORF">KGQ19_21100</name>
</gene>
<dbReference type="PANTHER" id="PTHR13887:SF14">
    <property type="entry name" value="DISULFIDE BOND FORMATION PROTEIN D"/>
    <property type="match status" value="1"/>
</dbReference>
<protein>
    <submittedName>
        <fullName evidence="8">Thioredoxin domain-containing protein</fullName>
    </submittedName>
</protein>
<evidence type="ECO:0000256" key="5">
    <source>
        <dbReference type="ARBA" id="ARBA00023284"/>
    </source>
</evidence>
<name>A0ABS5KTM8_9ACTN</name>
<evidence type="ECO:0000313" key="9">
    <source>
        <dbReference type="Proteomes" id="UP000730482"/>
    </source>
</evidence>
<keyword evidence="2" id="KW-0732">Signal</keyword>
<organism evidence="8 9">
    <name type="scientific">Catenulispora pinistramenti</name>
    <dbReference type="NCBI Taxonomy" id="2705254"/>
    <lineage>
        <taxon>Bacteria</taxon>
        <taxon>Bacillati</taxon>
        <taxon>Actinomycetota</taxon>
        <taxon>Actinomycetes</taxon>
        <taxon>Catenulisporales</taxon>
        <taxon>Catenulisporaceae</taxon>
        <taxon>Catenulispora</taxon>
    </lineage>
</organism>
<keyword evidence="5" id="KW-0676">Redox-active center</keyword>
<comment type="similarity">
    <text evidence="1">Belongs to the thioredoxin family. DsbA subfamily.</text>
</comment>
<keyword evidence="3" id="KW-0560">Oxidoreductase</keyword>
<evidence type="ECO:0000313" key="8">
    <source>
        <dbReference type="EMBL" id="MBS2549364.1"/>
    </source>
</evidence>
<evidence type="ECO:0000256" key="4">
    <source>
        <dbReference type="ARBA" id="ARBA00023157"/>
    </source>
</evidence>
<accession>A0ABS5KTM8</accession>